<evidence type="ECO:0000313" key="1">
    <source>
        <dbReference type="EMBL" id="AFM27120.1"/>
    </source>
</evidence>
<dbReference type="eggNOG" id="COG1977">
    <property type="taxonomic scope" value="Bacteria"/>
</dbReference>
<dbReference type="Pfam" id="PF02597">
    <property type="entry name" value="ThiS"/>
    <property type="match status" value="1"/>
</dbReference>
<dbReference type="InterPro" id="IPR003749">
    <property type="entry name" value="ThiS/MoaD-like"/>
</dbReference>
<dbReference type="RefSeq" id="WP_014812234.1">
    <property type="nucleotide sequence ID" value="NC_018025.1"/>
</dbReference>
<dbReference type="KEGG" id="dti:Desti_4489"/>
<dbReference type="CDD" id="cd17040">
    <property type="entry name" value="Ubl_MoaD_like"/>
    <property type="match status" value="1"/>
</dbReference>
<dbReference type="InterPro" id="IPR016155">
    <property type="entry name" value="Mopterin_synth/thiamin_S_b"/>
</dbReference>
<dbReference type="EMBL" id="CP003360">
    <property type="protein sequence ID" value="AFM27120.1"/>
    <property type="molecule type" value="Genomic_DNA"/>
</dbReference>
<accession>I4CC29</accession>
<dbReference type="Gene3D" id="3.10.20.30">
    <property type="match status" value="1"/>
</dbReference>
<dbReference type="OrthoDB" id="9801945at2"/>
<proteinExistence type="predicted"/>
<dbReference type="STRING" id="706587.Desti_4489"/>
<gene>
    <name evidence="1" type="ordered locus">Desti_4489</name>
</gene>
<dbReference type="Proteomes" id="UP000006055">
    <property type="component" value="Chromosome"/>
</dbReference>
<dbReference type="SUPFAM" id="SSF54285">
    <property type="entry name" value="MoaD/ThiS"/>
    <property type="match status" value="1"/>
</dbReference>
<dbReference type="AlphaFoldDB" id="I4CC29"/>
<sequence length="79" mass="8675">MKVELCFYASLASLLPEYAVNNACFVELAENTTVRDVLRQFAVPEDIPKLVFLNGIHAREDEVLKPGDRVAVFPPVAGG</sequence>
<dbReference type="HOGENOM" id="CLU_114601_5_2_7"/>
<dbReference type="InterPro" id="IPR012675">
    <property type="entry name" value="Beta-grasp_dom_sf"/>
</dbReference>
<organism evidence="1 2">
    <name type="scientific">Desulfomonile tiedjei (strain ATCC 49306 / DSM 6799 / DCB-1)</name>
    <dbReference type="NCBI Taxonomy" id="706587"/>
    <lineage>
        <taxon>Bacteria</taxon>
        <taxon>Pseudomonadati</taxon>
        <taxon>Thermodesulfobacteriota</taxon>
        <taxon>Desulfomonilia</taxon>
        <taxon>Desulfomonilales</taxon>
        <taxon>Desulfomonilaceae</taxon>
        <taxon>Desulfomonile</taxon>
    </lineage>
</organism>
<keyword evidence="2" id="KW-1185">Reference proteome</keyword>
<evidence type="ECO:0000313" key="2">
    <source>
        <dbReference type="Proteomes" id="UP000006055"/>
    </source>
</evidence>
<name>I4CC29_DESTA</name>
<protein>
    <submittedName>
        <fullName evidence="1">Sulfur transfer protein involved in thiamine biosynthesis</fullName>
    </submittedName>
</protein>
<reference evidence="2" key="1">
    <citation type="submission" date="2012-06" db="EMBL/GenBank/DDBJ databases">
        <title>Complete sequence of chromosome of Desulfomonile tiedjei DSM 6799.</title>
        <authorList>
            <person name="Lucas S."/>
            <person name="Copeland A."/>
            <person name="Lapidus A."/>
            <person name="Glavina del Rio T."/>
            <person name="Dalin E."/>
            <person name="Tice H."/>
            <person name="Bruce D."/>
            <person name="Goodwin L."/>
            <person name="Pitluck S."/>
            <person name="Peters L."/>
            <person name="Ovchinnikova G."/>
            <person name="Zeytun A."/>
            <person name="Lu M."/>
            <person name="Kyrpides N."/>
            <person name="Mavromatis K."/>
            <person name="Ivanova N."/>
            <person name="Brettin T."/>
            <person name="Detter J.C."/>
            <person name="Han C."/>
            <person name="Larimer F."/>
            <person name="Land M."/>
            <person name="Hauser L."/>
            <person name="Markowitz V."/>
            <person name="Cheng J.-F."/>
            <person name="Hugenholtz P."/>
            <person name="Woyke T."/>
            <person name="Wu D."/>
            <person name="Spring S."/>
            <person name="Schroeder M."/>
            <person name="Brambilla E."/>
            <person name="Klenk H.-P."/>
            <person name="Eisen J.A."/>
        </authorList>
    </citation>
    <scope>NUCLEOTIDE SEQUENCE [LARGE SCALE GENOMIC DNA]</scope>
    <source>
        <strain evidence="2">ATCC 49306 / DSM 6799 / DCB-1</strain>
    </source>
</reference>